<evidence type="ECO:0000313" key="5">
    <source>
        <dbReference type="Proteomes" id="UP001252243"/>
    </source>
</evidence>
<dbReference type="InterPro" id="IPR042183">
    <property type="entry name" value="MmgE/PrpD_sf_1"/>
</dbReference>
<comment type="similarity">
    <text evidence="1">Belongs to the PrpD family.</text>
</comment>
<dbReference type="PANTHER" id="PTHR16943">
    <property type="entry name" value="2-METHYLCITRATE DEHYDRATASE-RELATED"/>
    <property type="match status" value="1"/>
</dbReference>
<dbReference type="PANTHER" id="PTHR16943:SF8">
    <property type="entry name" value="2-METHYLCITRATE DEHYDRATASE"/>
    <property type="match status" value="1"/>
</dbReference>
<accession>A0ABU1UDR6</accession>
<comment type="caution">
    <text evidence="4">The sequence shown here is derived from an EMBL/GenBank/DDBJ whole genome shotgun (WGS) entry which is preliminary data.</text>
</comment>
<dbReference type="InterPro" id="IPR045337">
    <property type="entry name" value="MmgE_PrpD_C"/>
</dbReference>
<sequence length="451" mass="47201">MAATITEQLADWVSSPDPGISAEARRVARLAILDVLGTTIGARRSPDYGVLDFLVAGGGTGEPTLLGRAGHLDAPRSAFVNSYAAHLLDFDDSSGDMAGHPTAVVFPAALATANEVGATGADLLDAYIVGVEVSCRLGRIVNPHHYDHGWHPSATLGGIGAAAASARLLGLSSEQTAAALGLAVAFANGLKASFGTPAKPLQVARASESGVLAAYLARSGAYSRADIFEHKQGFLRVFDSRGPEGVSLGFGSEGWSILTPGIIIKQYPCCGSTHSAVESARALSPLAADDIKEVRIELHPRRRTHVDRPAPSTALEAKFSVQYTVARALLSGNVTLYDFTSERVSTPEIRALLERTVVHDLDAPDDRVEDRYGARVTVTLRDGSEHVEFTPVALGRAPGEMLAATRIVEKFHACVDARLGLSRAAELLATVTTLDSVSDGPAQILALSAAG</sequence>
<dbReference type="Gene3D" id="3.30.1330.120">
    <property type="entry name" value="2-methylcitrate dehydratase PrpD"/>
    <property type="match status" value="1"/>
</dbReference>
<dbReference type="Pfam" id="PF19305">
    <property type="entry name" value="MmgE_PrpD_C"/>
    <property type="match status" value="1"/>
</dbReference>
<protein>
    <submittedName>
        <fullName evidence="4">2-methylcitrate dehydratase PrpD</fullName>
    </submittedName>
</protein>
<feature type="domain" description="MmgE/PrpD C-terminal" evidence="3">
    <location>
        <begin position="267"/>
        <end position="434"/>
    </location>
</feature>
<dbReference type="InterPro" id="IPR042188">
    <property type="entry name" value="MmgE/PrpD_sf_2"/>
</dbReference>
<name>A0ABU1UDR6_9MICC</name>
<evidence type="ECO:0000313" key="4">
    <source>
        <dbReference type="EMBL" id="MDR7083334.1"/>
    </source>
</evidence>
<evidence type="ECO:0000259" key="2">
    <source>
        <dbReference type="Pfam" id="PF03972"/>
    </source>
</evidence>
<organism evidence="4 5">
    <name type="scientific">Arthrobacter ginsengisoli</name>
    <dbReference type="NCBI Taxonomy" id="1356565"/>
    <lineage>
        <taxon>Bacteria</taxon>
        <taxon>Bacillati</taxon>
        <taxon>Actinomycetota</taxon>
        <taxon>Actinomycetes</taxon>
        <taxon>Micrococcales</taxon>
        <taxon>Micrococcaceae</taxon>
        <taxon>Arthrobacter</taxon>
    </lineage>
</organism>
<proteinExistence type="inferred from homology"/>
<dbReference type="InterPro" id="IPR045336">
    <property type="entry name" value="MmgE_PrpD_N"/>
</dbReference>
<dbReference type="Gene3D" id="1.10.4100.10">
    <property type="entry name" value="2-methylcitrate dehydratase PrpD"/>
    <property type="match status" value="1"/>
</dbReference>
<dbReference type="InterPro" id="IPR005656">
    <property type="entry name" value="MmgE_PrpD"/>
</dbReference>
<dbReference type="Proteomes" id="UP001252243">
    <property type="component" value="Unassembled WGS sequence"/>
</dbReference>
<evidence type="ECO:0000259" key="3">
    <source>
        <dbReference type="Pfam" id="PF19305"/>
    </source>
</evidence>
<dbReference type="SUPFAM" id="SSF103378">
    <property type="entry name" value="2-methylcitrate dehydratase PrpD"/>
    <property type="match status" value="1"/>
</dbReference>
<reference evidence="4 5" key="1">
    <citation type="submission" date="2023-07" db="EMBL/GenBank/DDBJ databases">
        <title>Sorghum-associated microbial communities from plants grown in Nebraska, USA.</title>
        <authorList>
            <person name="Schachtman D."/>
        </authorList>
    </citation>
    <scope>NUCLEOTIDE SEQUENCE [LARGE SCALE GENOMIC DNA]</scope>
    <source>
        <strain evidence="4 5">BE167</strain>
    </source>
</reference>
<dbReference type="InterPro" id="IPR036148">
    <property type="entry name" value="MmgE/PrpD_sf"/>
</dbReference>
<dbReference type="RefSeq" id="WP_310057859.1">
    <property type="nucleotide sequence ID" value="NZ_JAVDVQ010000010.1"/>
</dbReference>
<feature type="domain" description="MmgE/PrpD N-terminal" evidence="2">
    <location>
        <begin position="7"/>
        <end position="239"/>
    </location>
</feature>
<keyword evidence="5" id="KW-1185">Reference proteome</keyword>
<dbReference type="Pfam" id="PF03972">
    <property type="entry name" value="MmgE_PrpD_N"/>
    <property type="match status" value="1"/>
</dbReference>
<evidence type="ECO:0000256" key="1">
    <source>
        <dbReference type="ARBA" id="ARBA00006174"/>
    </source>
</evidence>
<gene>
    <name evidence="4" type="ORF">J2X01_002628</name>
</gene>
<dbReference type="EMBL" id="JAVDVQ010000010">
    <property type="protein sequence ID" value="MDR7083334.1"/>
    <property type="molecule type" value="Genomic_DNA"/>
</dbReference>